<dbReference type="PANTHER" id="PTHR42732">
    <property type="entry name" value="BETA-GALACTOSIDASE"/>
    <property type="match status" value="1"/>
</dbReference>
<dbReference type="InterPro" id="IPR008979">
    <property type="entry name" value="Galactose-bd-like_sf"/>
</dbReference>
<evidence type="ECO:0000256" key="2">
    <source>
        <dbReference type="ARBA" id="ARBA00022801"/>
    </source>
</evidence>
<keyword evidence="2" id="KW-0378">Hydrolase</keyword>
<gene>
    <name evidence="6" type="ORF">OBE_05941</name>
</gene>
<dbReference type="InterPro" id="IPR006104">
    <property type="entry name" value="Glyco_hydro_2_N"/>
</dbReference>
<feature type="non-terminal residue" evidence="6">
    <location>
        <position position="187"/>
    </location>
</feature>
<keyword evidence="3" id="KW-0326">Glycosidase</keyword>
<evidence type="ECO:0000259" key="5">
    <source>
        <dbReference type="Pfam" id="PF02837"/>
    </source>
</evidence>
<reference evidence="6" key="1">
    <citation type="journal article" date="2013" name="Environ. Microbiol.">
        <title>Microbiota from the distal guts of lean and obese adolescents exhibit partial functional redundancy besides clear differences in community structure.</title>
        <authorList>
            <person name="Ferrer M."/>
            <person name="Ruiz A."/>
            <person name="Lanza F."/>
            <person name="Haange S.B."/>
            <person name="Oberbach A."/>
            <person name="Till H."/>
            <person name="Bargiela R."/>
            <person name="Campoy C."/>
            <person name="Segura M.T."/>
            <person name="Richter M."/>
            <person name="von Bergen M."/>
            <person name="Seifert J."/>
            <person name="Suarez A."/>
        </authorList>
    </citation>
    <scope>NUCLEOTIDE SEQUENCE</scope>
</reference>
<protein>
    <submittedName>
        <fullName evidence="6">Beta-galactosidase</fullName>
    </submittedName>
</protein>
<evidence type="ECO:0000256" key="3">
    <source>
        <dbReference type="ARBA" id="ARBA00023295"/>
    </source>
</evidence>
<dbReference type="Gene3D" id="2.60.120.260">
    <property type="entry name" value="Galactose-binding domain-like"/>
    <property type="match status" value="1"/>
</dbReference>
<feature type="non-terminal residue" evidence="6">
    <location>
        <position position="1"/>
    </location>
</feature>
<dbReference type="InterPro" id="IPR006102">
    <property type="entry name" value="Ig-like_GH2"/>
</dbReference>
<dbReference type="SUPFAM" id="SSF49303">
    <property type="entry name" value="beta-Galactosidase/glucuronidase domain"/>
    <property type="match status" value="1"/>
</dbReference>
<dbReference type="PANTHER" id="PTHR42732:SF1">
    <property type="entry name" value="BETA-MANNOSIDASE"/>
    <property type="match status" value="1"/>
</dbReference>
<sequence>DLGEKPVHYIQFDGVNSSAEVWWNGEKIGSHDGGYSAFRVRIPEISDENILTVYADNSPNDTVYPQVADFTFYGGIYRDVTVIGVDESHFDLEFYGSSGIMITPKVSGSSAAVNITARVTNPQDCSVRFVVTDADKKPVGEKNIDASDGKTVIEIENVHLWNGTQDPYLYSLTAELLKDGEKTDEIS</sequence>
<feature type="domain" description="Glycosyl hydrolases family 2 sugar binding" evidence="5">
    <location>
        <begin position="8"/>
        <end position="82"/>
    </location>
</feature>
<dbReference type="InterPro" id="IPR036156">
    <property type="entry name" value="Beta-gal/glucu_dom_sf"/>
</dbReference>
<evidence type="ECO:0000259" key="4">
    <source>
        <dbReference type="Pfam" id="PF00703"/>
    </source>
</evidence>
<evidence type="ECO:0000256" key="1">
    <source>
        <dbReference type="ARBA" id="ARBA00007401"/>
    </source>
</evidence>
<dbReference type="SUPFAM" id="SSF49785">
    <property type="entry name" value="Galactose-binding domain-like"/>
    <property type="match status" value="1"/>
</dbReference>
<proteinExistence type="inferred from homology"/>
<dbReference type="AlphaFoldDB" id="K1T0M9"/>
<dbReference type="Pfam" id="PF00703">
    <property type="entry name" value="Glyco_hydro_2"/>
    <property type="match status" value="1"/>
</dbReference>
<dbReference type="GO" id="GO:0005975">
    <property type="term" value="P:carbohydrate metabolic process"/>
    <property type="evidence" value="ECO:0007669"/>
    <property type="project" value="InterPro"/>
</dbReference>
<dbReference type="InterPro" id="IPR013783">
    <property type="entry name" value="Ig-like_fold"/>
</dbReference>
<feature type="domain" description="Glycoside hydrolase family 2 immunoglobulin-like beta-sandwich" evidence="4">
    <location>
        <begin position="100"/>
        <end position="187"/>
    </location>
</feature>
<comment type="similarity">
    <text evidence="1">Belongs to the glycosyl hydrolase 2 family.</text>
</comment>
<dbReference type="InterPro" id="IPR051913">
    <property type="entry name" value="GH2_Domain-Containing"/>
</dbReference>
<evidence type="ECO:0000313" key="6">
    <source>
        <dbReference type="EMBL" id="EKC66442.1"/>
    </source>
</evidence>
<dbReference type="Gene3D" id="2.60.40.10">
    <property type="entry name" value="Immunoglobulins"/>
    <property type="match status" value="1"/>
</dbReference>
<comment type="caution">
    <text evidence="6">The sequence shown here is derived from an EMBL/GenBank/DDBJ whole genome shotgun (WGS) entry which is preliminary data.</text>
</comment>
<dbReference type="EMBL" id="AJWZ01004081">
    <property type="protein sequence ID" value="EKC66442.1"/>
    <property type="molecule type" value="Genomic_DNA"/>
</dbReference>
<organism evidence="6">
    <name type="scientific">human gut metagenome</name>
    <dbReference type="NCBI Taxonomy" id="408170"/>
    <lineage>
        <taxon>unclassified sequences</taxon>
        <taxon>metagenomes</taxon>
        <taxon>organismal metagenomes</taxon>
    </lineage>
</organism>
<dbReference type="GO" id="GO:0004553">
    <property type="term" value="F:hydrolase activity, hydrolyzing O-glycosyl compounds"/>
    <property type="evidence" value="ECO:0007669"/>
    <property type="project" value="InterPro"/>
</dbReference>
<dbReference type="Pfam" id="PF02837">
    <property type="entry name" value="Glyco_hydro_2_N"/>
    <property type="match status" value="1"/>
</dbReference>
<name>K1T0M9_9ZZZZ</name>
<accession>K1T0M9</accession>